<dbReference type="InterPro" id="IPR011698">
    <property type="entry name" value="GATase_3"/>
</dbReference>
<dbReference type="EMBL" id="QYYA01000005">
    <property type="protein sequence ID" value="RJG16438.1"/>
    <property type="molecule type" value="Genomic_DNA"/>
</dbReference>
<dbReference type="InterPro" id="IPR029062">
    <property type="entry name" value="Class_I_gatase-like"/>
</dbReference>
<keyword evidence="8" id="KW-0460">Magnesium</keyword>
<organism evidence="12 13">
    <name type="scientific">Alcanivorax profundi</name>
    <dbReference type="NCBI Taxonomy" id="2338368"/>
    <lineage>
        <taxon>Bacteria</taxon>
        <taxon>Pseudomonadati</taxon>
        <taxon>Pseudomonadota</taxon>
        <taxon>Gammaproteobacteria</taxon>
        <taxon>Oceanospirillales</taxon>
        <taxon>Alcanivoracaceae</taxon>
        <taxon>Alcanivorax</taxon>
    </lineage>
</organism>
<proteinExistence type="inferred from homology"/>
<name>A0A418XUR7_9GAMM</name>
<dbReference type="NCBIfam" id="NF002204">
    <property type="entry name" value="PRK01077.1"/>
    <property type="match status" value="1"/>
</dbReference>
<comment type="cofactor">
    <cofactor evidence="1">
        <name>Mg(2+)</name>
        <dbReference type="ChEBI" id="CHEBI:18420"/>
    </cofactor>
</comment>
<dbReference type="PROSITE" id="PS51274">
    <property type="entry name" value="GATASE_COBBQ"/>
    <property type="match status" value="1"/>
</dbReference>
<gene>
    <name evidence="12" type="ORF">D4A39_14370</name>
</gene>
<keyword evidence="9" id="KW-0315">Glutamine amidotransferase</keyword>
<keyword evidence="5" id="KW-0436">Ligase</keyword>
<reference evidence="12 13" key="1">
    <citation type="submission" date="2018-09" db="EMBL/GenBank/DDBJ databases">
        <title>Alcanivorax profundi sp. nov., isolated from 1000 m-depth seawater of the Mariana Trench.</title>
        <authorList>
            <person name="Liu J."/>
        </authorList>
    </citation>
    <scope>NUCLEOTIDE SEQUENCE [LARGE SCALE GENOMIC DNA]</scope>
    <source>
        <strain evidence="12 13">MTEO17</strain>
    </source>
</reference>
<evidence type="ECO:0000313" key="12">
    <source>
        <dbReference type="EMBL" id="RJG16438.1"/>
    </source>
</evidence>
<evidence type="ECO:0000256" key="7">
    <source>
        <dbReference type="ARBA" id="ARBA00022840"/>
    </source>
</evidence>
<evidence type="ECO:0000256" key="5">
    <source>
        <dbReference type="ARBA" id="ARBA00022598"/>
    </source>
</evidence>
<dbReference type="SUPFAM" id="SSF52317">
    <property type="entry name" value="Class I glutamine amidotransferase-like"/>
    <property type="match status" value="1"/>
</dbReference>
<feature type="domain" description="CobB/CobQ-like glutamine amidotransferase" evidence="11">
    <location>
        <begin position="247"/>
        <end position="426"/>
    </location>
</feature>
<dbReference type="InterPro" id="IPR002586">
    <property type="entry name" value="CobQ/CobB/MinD/ParA_Nub-bd_dom"/>
</dbReference>
<dbReference type="PANTHER" id="PTHR43873:SF1">
    <property type="entry name" value="COBYRINATE A,C-DIAMIDE SYNTHASE"/>
    <property type="match status" value="1"/>
</dbReference>
<keyword evidence="6" id="KW-0547">Nucleotide-binding</keyword>
<dbReference type="OrthoDB" id="9764035at2"/>
<comment type="caution">
    <text evidence="12">The sequence shown here is derived from an EMBL/GenBank/DDBJ whole genome shotgun (WGS) entry which is preliminary data.</text>
</comment>
<evidence type="ECO:0000256" key="3">
    <source>
        <dbReference type="ARBA" id="ARBA00006205"/>
    </source>
</evidence>
<dbReference type="GO" id="GO:0005524">
    <property type="term" value="F:ATP binding"/>
    <property type="evidence" value="ECO:0007669"/>
    <property type="project" value="UniProtKB-KW"/>
</dbReference>
<dbReference type="Proteomes" id="UP000283734">
    <property type="component" value="Unassembled WGS sequence"/>
</dbReference>
<dbReference type="GO" id="GO:0042242">
    <property type="term" value="F:cobyrinic acid a,c-diamide synthase activity"/>
    <property type="evidence" value="ECO:0007669"/>
    <property type="project" value="InterPro"/>
</dbReference>
<dbReference type="AlphaFoldDB" id="A0A418XUR7"/>
<evidence type="ECO:0000256" key="1">
    <source>
        <dbReference type="ARBA" id="ARBA00001946"/>
    </source>
</evidence>
<dbReference type="SUPFAM" id="SSF52540">
    <property type="entry name" value="P-loop containing nucleoside triphosphate hydrolases"/>
    <property type="match status" value="1"/>
</dbReference>
<evidence type="ECO:0000256" key="2">
    <source>
        <dbReference type="ARBA" id="ARBA00004953"/>
    </source>
</evidence>
<protein>
    <submittedName>
        <fullName evidence="12">Cobyrinate a,c-diamide synthase</fullName>
    </submittedName>
</protein>
<evidence type="ECO:0000256" key="6">
    <source>
        <dbReference type="ARBA" id="ARBA00022741"/>
    </source>
</evidence>
<feature type="domain" description="CobQ/CobB/MinD/ParA nucleotide binding" evidence="10">
    <location>
        <begin position="19"/>
        <end position="195"/>
    </location>
</feature>
<dbReference type="InterPro" id="IPR027417">
    <property type="entry name" value="P-loop_NTPase"/>
</dbReference>
<sequence length="442" mass="46370">MATTSPASAFQATVPAALISAPGSGQGKSLVTAALARLHRNAGRRVQVFKFGPDYLDPMVLEVASGSPVYQLQPWMTGEDECRWRLAQAACEADLILVEGAMGLFDGTPSSADLAVLAGIPAIPVIDAWGMAQTFGALALGLARYREALQVTEVIANRVASDRHAALLAQGLPASLSLLGAIPRHEALTLPERHLGLVQAGELSDLESRLDEAAAVLEEAGLGRLPAPVNFSAPPAEPVPALLAGCRIGIARDAAFAFLYPANLDLLRAMGAELTFFSPLADSCLPDVDAVWLPGGYPELHGETLANNVAMRHALQAHHQAGKPLLAECGGLMACLTALVDGEGRQYAGFGLLPGTATLTRKLQGLGMHAWHHGGVQLRGHTFHHAVVDTALPPTWHSEKQSGTGGEAIYQQGHLLASFFHGYFPSAPSLVADIFTGRLTAS</sequence>
<dbReference type="Gene3D" id="3.40.50.880">
    <property type="match status" value="1"/>
</dbReference>
<evidence type="ECO:0000256" key="4">
    <source>
        <dbReference type="ARBA" id="ARBA00022573"/>
    </source>
</evidence>
<keyword evidence="7" id="KW-0067">ATP-binding</keyword>
<dbReference type="PANTHER" id="PTHR43873">
    <property type="entry name" value="COBYRINATE A,C-DIAMIDE SYNTHASE"/>
    <property type="match status" value="1"/>
</dbReference>
<evidence type="ECO:0000313" key="13">
    <source>
        <dbReference type="Proteomes" id="UP000283734"/>
    </source>
</evidence>
<dbReference type="Pfam" id="PF07685">
    <property type="entry name" value="GATase_3"/>
    <property type="match status" value="1"/>
</dbReference>
<accession>A0A418XUR7</accession>
<keyword evidence="13" id="KW-1185">Reference proteome</keyword>
<evidence type="ECO:0000256" key="9">
    <source>
        <dbReference type="ARBA" id="ARBA00022962"/>
    </source>
</evidence>
<comment type="pathway">
    <text evidence="2">Cofactor biosynthesis; adenosylcobalamin biosynthesis.</text>
</comment>
<evidence type="ECO:0000256" key="8">
    <source>
        <dbReference type="ARBA" id="ARBA00022842"/>
    </source>
</evidence>
<evidence type="ECO:0000259" key="10">
    <source>
        <dbReference type="Pfam" id="PF01656"/>
    </source>
</evidence>
<dbReference type="Pfam" id="PF01656">
    <property type="entry name" value="CbiA"/>
    <property type="match status" value="1"/>
</dbReference>
<dbReference type="Gene3D" id="3.40.50.300">
    <property type="entry name" value="P-loop containing nucleotide triphosphate hydrolases"/>
    <property type="match status" value="1"/>
</dbReference>
<dbReference type="GO" id="GO:0009236">
    <property type="term" value="P:cobalamin biosynthetic process"/>
    <property type="evidence" value="ECO:0007669"/>
    <property type="project" value="UniProtKB-KW"/>
</dbReference>
<comment type="similarity">
    <text evidence="3">Belongs to the CobB/CobQ family. CobQ subfamily.</text>
</comment>
<evidence type="ECO:0000259" key="11">
    <source>
        <dbReference type="Pfam" id="PF07685"/>
    </source>
</evidence>
<dbReference type="InterPro" id="IPR004484">
    <property type="entry name" value="CbiA/CobB_synth"/>
</dbReference>
<dbReference type="RefSeq" id="WP_119918457.1">
    <property type="nucleotide sequence ID" value="NZ_QYYA01000005.1"/>
</dbReference>
<keyword evidence="4" id="KW-0169">Cobalamin biosynthesis</keyword>